<dbReference type="GO" id="GO:0005198">
    <property type="term" value="F:structural molecule activity"/>
    <property type="evidence" value="ECO:0007669"/>
    <property type="project" value="InterPro"/>
</dbReference>
<dbReference type="OrthoDB" id="571709at2"/>
<dbReference type="InterPro" id="IPR010667">
    <property type="entry name" value="Phage_T4_Gp19"/>
</dbReference>
<evidence type="ECO:0000313" key="1">
    <source>
        <dbReference type="EMBL" id="GBG22801.1"/>
    </source>
</evidence>
<keyword evidence="2" id="KW-1185">Reference proteome</keyword>
<proteinExistence type="predicted"/>
<dbReference type="InterPro" id="IPR011747">
    <property type="entry name" value="CHP02241"/>
</dbReference>
<dbReference type="NCBIfam" id="TIGR02241">
    <property type="entry name" value="conserved hypothetical phage tail region protein"/>
    <property type="match status" value="1"/>
</dbReference>
<dbReference type="PANTHER" id="PTHR38009">
    <property type="entry name" value="CONSERVED HYPOTHETICAL PHAGE TAIL PROTEIN"/>
    <property type="match status" value="1"/>
</dbReference>
<dbReference type="Pfam" id="PF06841">
    <property type="entry name" value="Phage_T4_gp19"/>
    <property type="match status" value="1"/>
</dbReference>
<accession>A0A2R5G416</accession>
<name>A0A2R5G416_NOSCO</name>
<dbReference type="RefSeq" id="WP_109012846.1">
    <property type="nucleotide sequence ID" value="NZ_BDUD01000002.1"/>
</dbReference>
<comment type="caution">
    <text evidence="1">The sequence shown here is derived from an EMBL/GenBank/DDBJ whole genome shotgun (WGS) entry which is preliminary data.</text>
</comment>
<dbReference type="PANTHER" id="PTHR38009:SF1">
    <property type="entry name" value="CONSERVED HYPOTHETICAL PHAGE TAIL PROTEIN"/>
    <property type="match status" value="1"/>
</dbReference>
<protein>
    <submittedName>
        <fullName evidence="1">Conserved hypothetical phage tail protein</fullName>
    </submittedName>
</protein>
<dbReference type="AlphaFoldDB" id="A0A2R5G416"/>
<reference evidence="1 2" key="1">
    <citation type="submission" date="2017-06" db="EMBL/GenBank/DDBJ databases">
        <title>Genome sequencing of cyanobaciteial culture collection at National Institute for Environmental Studies (NIES).</title>
        <authorList>
            <person name="Hirose Y."/>
            <person name="Shimura Y."/>
            <person name="Fujisawa T."/>
            <person name="Nakamura Y."/>
            <person name="Kawachi M."/>
        </authorList>
    </citation>
    <scope>NUCLEOTIDE SEQUENCE [LARGE SCALE GENOMIC DNA]</scope>
    <source>
        <strain evidence="1 2">NIES-4072</strain>
    </source>
</reference>
<gene>
    <name evidence="1" type="ORF">NIES4072_65130</name>
</gene>
<dbReference type="Proteomes" id="UP000245124">
    <property type="component" value="Unassembled WGS sequence"/>
</dbReference>
<sequence>MLKQPEFLTSCRFYLELKLDGSIDSVDGYFMECQGFKRTQEVIPISEVTPQVWSKAKTGRIVSTHIPGNVKSSNLVLRRGMTSSMTLWNWLKAVEEGNWAQQRRDGFLTIYNQAAEAQATFEFKGAWPSSYTITDVKASANELEIEEIELVVEEFKRTNVSK</sequence>
<dbReference type="EMBL" id="BDUD01000002">
    <property type="protein sequence ID" value="GBG22801.1"/>
    <property type="molecule type" value="Genomic_DNA"/>
</dbReference>
<evidence type="ECO:0000313" key="2">
    <source>
        <dbReference type="Proteomes" id="UP000245124"/>
    </source>
</evidence>
<organism evidence="1 2">
    <name type="scientific">Nostoc commune NIES-4072</name>
    <dbReference type="NCBI Taxonomy" id="2005467"/>
    <lineage>
        <taxon>Bacteria</taxon>
        <taxon>Bacillati</taxon>
        <taxon>Cyanobacteriota</taxon>
        <taxon>Cyanophyceae</taxon>
        <taxon>Nostocales</taxon>
        <taxon>Nostocaceae</taxon>
        <taxon>Nostoc</taxon>
    </lineage>
</organism>